<reference evidence="2 3" key="1">
    <citation type="journal article" date="2020" name="Nature">
        <title>Six reference-quality genomes reveal evolution of bat adaptations.</title>
        <authorList>
            <person name="Jebb D."/>
            <person name="Huang Z."/>
            <person name="Pippel M."/>
            <person name="Hughes G.M."/>
            <person name="Lavrichenko K."/>
            <person name="Devanna P."/>
            <person name="Winkler S."/>
            <person name="Jermiin L.S."/>
            <person name="Skirmuntt E.C."/>
            <person name="Katzourakis A."/>
            <person name="Burkitt-Gray L."/>
            <person name="Ray D.A."/>
            <person name="Sullivan K.A.M."/>
            <person name="Roscito J.G."/>
            <person name="Kirilenko B.M."/>
            <person name="Davalos L.M."/>
            <person name="Corthals A.P."/>
            <person name="Power M.L."/>
            <person name="Jones G."/>
            <person name="Ransome R.D."/>
            <person name="Dechmann D.K.N."/>
            <person name="Locatelli A.G."/>
            <person name="Puechmaille S.J."/>
            <person name="Fedrigo O."/>
            <person name="Jarvis E.D."/>
            <person name="Hiller M."/>
            <person name="Vernes S.C."/>
            <person name="Myers E.W."/>
            <person name="Teeling E.C."/>
        </authorList>
    </citation>
    <scope>NUCLEOTIDE SEQUENCE [LARGE SCALE GENOMIC DNA]</scope>
    <source>
        <strain evidence="2">MPipKuh1</strain>
        <tissue evidence="2">Flight muscle</tissue>
    </source>
</reference>
<evidence type="ECO:0000313" key="3">
    <source>
        <dbReference type="Proteomes" id="UP000558488"/>
    </source>
</evidence>
<name>A0A7J7RDW5_PIPKU</name>
<comment type="caution">
    <text evidence="2">The sequence shown here is derived from an EMBL/GenBank/DDBJ whole genome shotgun (WGS) entry which is preliminary data.</text>
</comment>
<dbReference type="Proteomes" id="UP000558488">
    <property type="component" value="Unassembled WGS sequence"/>
</dbReference>
<sequence>MAAAGSTLAPVSSATAYGAGRSLGGRLTLPVSLLSGEDTWSAEGASSAGRGARSKTSNEPPGLMSLRDDKGTAIAVLSLQSQLQERLFHSVPFADVHRLHCPPGGLRADSVAPPRASGGVGP</sequence>
<dbReference type="AlphaFoldDB" id="A0A7J7RDW5"/>
<proteinExistence type="predicted"/>
<feature type="region of interest" description="Disordered" evidence="1">
    <location>
        <begin position="103"/>
        <end position="122"/>
    </location>
</feature>
<evidence type="ECO:0000313" key="2">
    <source>
        <dbReference type="EMBL" id="KAF6274370.1"/>
    </source>
</evidence>
<evidence type="ECO:0000256" key="1">
    <source>
        <dbReference type="SAM" id="MobiDB-lite"/>
    </source>
</evidence>
<protein>
    <submittedName>
        <fullName evidence="2">Uncharacterized protein</fullName>
    </submittedName>
</protein>
<keyword evidence="3" id="KW-1185">Reference proteome</keyword>
<dbReference type="EMBL" id="JACAGB010000079">
    <property type="protein sequence ID" value="KAF6274370.1"/>
    <property type="molecule type" value="Genomic_DNA"/>
</dbReference>
<feature type="region of interest" description="Disordered" evidence="1">
    <location>
        <begin position="40"/>
        <end position="67"/>
    </location>
</feature>
<gene>
    <name evidence="2" type="ORF">mPipKuh1_010566</name>
</gene>
<feature type="compositionally biased region" description="Low complexity" evidence="1">
    <location>
        <begin position="41"/>
        <end position="51"/>
    </location>
</feature>
<organism evidence="2 3">
    <name type="scientific">Pipistrellus kuhlii</name>
    <name type="common">Kuhl's pipistrelle</name>
    <dbReference type="NCBI Taxonomy" id="59472"/>
    <lineage>
        <taxon>Eukaryota</taxon>
        <taxon>Metazoa</taxon>
        <taxon>Chordata</taxon>
        <taxon>Craniata</taxon>
        <taxon>Vertebrata</taxon>
        <taxon>Euteleostomi</taxon>
        <taxon>Mammalia</taxon>
        <taxon>Eutheria</taxon>
        <taxon>Laurasiatheria</taxon>
        <taxon>Chiroptera</taxon>
        <taxon>Yangochiroptera</taxon>
        <taxon>Vespertilionidae</taxon>
        <taxon>Pipistrellus</taxon>
    </lineage>
</organism>
<accession>A0A7J7RDW5</accession>